<reference evidence="7 8" key="1">
    <citation type="submission" date="2020-08" db="EMBL/GenBank/DDBJ databases">
        <title>Sequencing the genomes of 1000 actinobacteria strains.</title>
        <authorList>
            <person name="Klenk H.-P."/>
        </authorList>
    </citation>
    <scope>NUCLEOTIDE SEQUENCE [LARGE SCALE GENOMIC DNA]</scope>
    <source>
        <strain evidence="7 8">DSM 41654</strain>
    </source>
</reference>
<feature type="modified residue" description="N6-carboxylysine" evidence="3 5">
    <location>
        <position position="170"/>
    </location>
</feature>
<dbReference type="Proteomes" id="UP000540506">
    <property type="component" value="Unassembled WGS sequence"/>
</dbReference>
<comment type="caution">
    <text evidence="7">The sequence shown here is derived from an EMBL/GenBank/DDBJ whole genome shotgun (WGS) entry which is preliminary data.</text>
</comment>
<keyword evidence="2" id="KW-0378">Hydrolase</keyword>
<dbReference type="InterPro" id="IPR032466">
    <property type="entry name" value="Metal_Hydrolase"/>
</dbReference>
<dbReference type="PANTHER" id="PTHR10819:SF3">
    <property type="entry name" value="PHOSPHOTRIESTERASE-RELATED PROTEIN"/>
    <property type="match status" value="1"/>
</dbReference>
<proteinExistence type="inferred from homology"/>
<feature type="binding site" evidence="4">
    <location>
        <position position="53"/>
    </location>
    <ligand>
        <name>Zn(2+)</name>
        <dbReference type="ChEBI" id="CHEBI:29105"/>
        <label>1</label>
    </ligand>
</feature>
<feature type="binding site" evidence="4">
    <location>
        <position position="55"/>
    </location>
    <ligand>
        <name>Zn(2+)</name>
        <dbReference type="ChEBI" id="CHEBI:29105"/>
        <label>1</label>
    </ligand>
</feature>
<comment type="similarity">
    <text evidence="5">Belongs to the metallo-dependent hydrolases superfamily. Phosphotriesterase family.</text>
</comment>
<feature type="binding site" evidence="4">
    <location>
        <position position="203"/>
    </location>
    <ligand>
        <name>Zn(2+)</name>
        <dbReference type="ChEBI" id="CHEBI:29105"/>
        <label>2</label>
    </ligand>
</feature>
<dbReference type="Pfam" id="PF02126">
    <property type="entry name" value="PTE"/>
    <property type="match status" value="1"/>
</dbReference>
<evidence type="ECO:0000256" key="1">
    <source>
        <dbReference type="ARBA" id="ARBA00022723"/>
    </source>
</evidence>
<protein>
    <submittedName>
        <fullName evidence="7">Phosphotriesterase-related protein</fullName>
    </submittedName>
</protein>
<dbReference type="EMBL" id="JACHJV010000001">
    <property type="protein sequence ID" value="MBB4926623.1"/>
    <property type="molecule type" value="Genomic_DNA"/>
</dbReference>
<feature type="binding site" evidence="4">
    <location>
        <position position="232"/>
    </location>
    <ligand>
        <name>Zn(2+)</name>
        <dbReference type="ChEBI" id="CHEBI:29105"/>
        <label>2</label>
    </ligand>
</feature>
<evidence type="ECO:0000313" key="8">
    <source>
        <dbReference type="Proteomes" id="UP000540506"/>
    </source>
</evidence>
<dbReference type="PIRSF" id="PIRSF016839">
    <property type="entry name" value="PhP"/>
    <property type="match status" value="1"/>
</dbReference>
<evidence type="ECO:0000313" key="7">
    <source>
        <dbReference type="EMBL" id="MBB4926623.1"/>
    </source>
</evidence>
<dbReference type="Gene3D" id="3.20.20.140">
    <property type="entry name" value="Metal-dependent hydrolases"/>
    <property type="match status" value="1"/>
</dbReference>
<comment type="cofactor">
    <cofactor evidence="4">
        <name>a divalent metal cation</name>
        <dbReference type="ChEBI" id="CHEBI:60240"/>
    </cofactor>
    <text evidence="4">Binds 2 divalent metal cations per subunit.</text>
</comment>
<dbReference type="PROSITE" id="PS51347">
    <property type="entry name" value="PHOSPHOTRIESTERASE_2"/>
    <property type="match status" value="1"/>
</dbReference>
<keyword evidence="8" id="KW-1185">Reference proteome</keyword>
<name>A0A7W7VY34_KITKI</name>
<dbReference type="GO" id="GO:0016787">
    <property type="term" value="F:hydrolase activity"/>
    <property type="evidence" value="ECO:0007669"/>
    <property type="project" value="UniProtKB-KW"/>
</dbReference>
<feature type="compositionally biased region" description="Polar residues" evidence="6">
    <location>
        <begin position="1"/>
        <end position="31"/>
    </location>
</feature>
<feature type="binding site" evidence="4">
    <location>
        <position position="289"/>
    </location>
    <ligand>
        <name>Zn(2+)</name>
        <dbReference type="ChEBI" id="CHEBI:29105"/>
        <label>1</label>
    </ligand>
</feature>
<feature type="region of interest" description="Disordered" evidence="6">
    <location>
        <begin position="1"/>
        <end position="38"/>
    </location>
</feature>
<evidence type="ECO:0000256" key="2">
    <source>
        <dbReference type="ARBA" id="ARBA00022801"/>
    </source>
</evidence>
<feature type="binding site" description="via carbamate group" evidence="4">
    <location>
        <position position="170"/>
    </location>
    <ligand>
        <name>Zn(2+)</name>
        <dbReference type="ChEBI" id="CHEBI:29105"/>
        <label>2</label>
    </ligand>
</feature>
<evidence type="ECO:0000256" key="6">
    <source>
        <dbReference type="SAM" id="MobiDB-lite"/>
    </source>
</evidence>
<evidence type="ECO:0000256" key="3">
    <source>
        <dbReference type="PIRSR" id="PIRSR601559-50"/>
    </source>
</evidence>
<evidence type="ECO:0000256" key="4">
    <source>
        <dbReference type="PIRSR" id="PIRSR601559-51"/>
    </source>
</evidence>
<organism evidence="7 8">
    <name type="scientific">Kitasatospora kifunensis</name>
    <name type="common">Streptomyces kifunensis</name>
    <dbReference type="NCBI Taxonomy" id="58351"/>
    <lineage>
        <taxon>Bacteria</taxon>
        <taxon>Bacillati</taxon>
        <taxon>Actinomycetota</taxon>
        <taxon>Actinomycetes</taxon>
        <taxon>Kitasatosporales</taxon>
        <taxon>Streptomycetaceae</taxon>
        <taxon>Kitasatospora</taxon>
    </lineage>
</organism>
<keyword evidence="1 4" id="KW-0479">Metal-binding</keyword>
<gene>
    <name evidence="7" type="ORF">FHR34_005616</name>
</gene>
<evidence type="ECO:0000256" key="5">
    <source>
        <dbReference type="PROSITE-ProRule" id="PRU00679"/>
    </source>
</evidence>
<sequence>MKSPESAGSNGSTGSTESARSAEVTESSGSNGPKVRTVLGDLDPAELGVCDAHDHLFISSPQLPGQELDDPAAAAAELAAFRAVGGQAVIQWTPHGMGRRADQLPQLARAGGVHLVAATGLHQAAHYESLPPLDTLAELFVAELTEGIADSTGPDHAPAPVPAPKAGLIKVAGGYHGLDEHARRTMTAAAAAHHATGAPIAVHHELGTGAADVVELLCARLEVPPTSVVLGHLNRFPDPRLHRDLAATGAYLAFDGPSRANHATDWRLLETLVELAEAGHGDRLLLGGDTVVAAARSTAGGPGMPFLLTGLRPRLLRALGEEQTELIFRHNPARAFAARWRG</sequence>
<accession>A0A7W7VY34</accession>
<dbReference type="InterPro" id="IPR001559">
    <property type="entry name" value="Phosphotriesterase"/>
</dbReference>
<dbReference type="AlphaFoldDB" id="A0A7W7VY34"/>
<dbReference type="SUPFAM" id="SSF51556">
    <property type="entry name" value="Metallo-dependent hydrolases"/>
    <property type="match status" value="1"/>
</dbReference>
<dbReference type="GO" id="GO:0008270">
    <property type="term" value="F:zinc ion binding"/>
    <property type="evidence" value="ECO:0007669"/>
    <property type="project" value="InterPro"/>
</dbReference>
<dbReference type="PANTHER" id="PTHR10819">
    <property type="entry name" value="PHOSPHOTRIESTERASE-RELATED"/>
    <property type="match status" value="1"/>
</dbReference>
<feature type="binding site" description="via carbamate group" evidence="4">
    <location>
        <position position="170"/>
    </location>
    <ligand>
        <name>Zn(2+)</name>
        <dbReference type="ChEBI" id="CHEBI:29105"/>
        <label>1</label>
    </ligand>
</feature>